<feature type="transmembrane region" description="Helical" evidence="8">
    <location>
        <begin position="199"/>
        <end position="221"/>
    </location>
</feature>
<feature type="transmembrane region" description="Helical" evidence="8">
    <location>
        <begin position="334"/>
        <end position="355"/>
    </location>
</feature>
<evidence type="ECO:0008006" key="11">
    <source>
        <dbReference type="Google" id="ProtNLM"/>
    </source>
</evidence>
<evidence type="ECO:0000256" key="1">
    <source>
        <dbReference type="ARBA" id="ARBA00004651"/>
    </source>
</evidence>
<comment type="caution">
    <text evidence="9">The sequence shown here is derived from an EMBL/GenBank/DDBJ whole genome shotgun (WGS) entry which is preliminary data.</text>
</comment>
<feature type="transmembrane region" description="Helical" evidence="8">
    <location>
        <begin position="122"/>
        <end position="143"/>
    </location>
</feature>
<dbReference type="RefSeq" id="WP_201138820.1">
    <property type="nucleotide sequence ID" value="NZ_CAJNAS010000002.1"/>
</dbReference>
<dbReference type="AlphaFoldDB" id="A0A9N8QUH7"/>
<dbReference type="GO" id="GO:0005886">
    <property type="term" value="C:plasma membrane"/>
    <property type="evidence" value="ECO:0007669"/>
    <property type="project" value="UniProtKB-SubCell"/>
</dbReference>
<reference evidence="9" key="1">
    <citation type="submission" date="2021-02" db="EMBL/GenBank/DDBJ databases">
        <authorList>
            <person name="Vanwijnsberghe S."/>
        </authorList>
    </citation>
    <scope>NUCLEOTIDE SEQUENCE</scope>
    <source>
        <strain evidence="9">R-70211</strain>
    </source>
</reference>
<dbReference type="InterPro" id="IPR018584">
    <property type="entry name" value="GT87"/>
</dbReference>
<protein>
    <recommendedName>
        <fullName evidence="11">DUF2029 domain-containing protein</fullName>
    </recommendedName>
</protein>
<proteinExistence type="inferred from homology"/>
<evidence type="ECO:0000313" key="10">
    <source>
        <dbReference type="Proteomes" id="UP000675121"/>
    </source>
</evidence>
<keyword evidence="10" id="KW-1185">Reference proteome</keyword>
<name>A0A9N8QUH7_9BURK</name>
<feature type="transmembrane region" description="Helical" evidence="8">
    <location>
        <begin position="155"/>
        <end position="187"/>
    </location>
</feature>
<accession>A0A9N8QUH7</accession>
<feature type="transmembrane region" description="Helical" evidence="8">
    <location>
        <begin position="24"/>
        <end position="43"/>
    </location>
</feature>
<keyword evidence="6 8" id="KW-0472">Membrane</keyword>
<evidence type="ECO:0000256" key="3">
    <source>
        <dbReference type="ARBA" id="ARBA00022679"/>
    </source>
</evidence>
<dbReference type="Proteomes" id="UP000675121">
    <property type="component" value="Unassembled WGS sequence"/>
</dbReference>
<evidence type="ECO:0000256" key="7">
    <source>
        <dbReference type="ARBA" id="ARBA00024033"/>
    </source>
</evidence>
<evidence type="ECO:0000256" key="8">
    <source>
        <dbReference type="SAM" id="Phobius"/>
    </source>
</evidence>
<dbReference type="GO" id="GO:0016758">
    <property type="term" value="F:hexosyltransferase activity"/>
    <property type="evidence" value="ECO:0007669"/>
    <property type="project" value="InterPro"/>
</dbReference>
<keyword evidence="3" id="KW-0808">Transferase</keyword>
<comment type="similarity">
    <text evidence="7">Belongs to the glycosyltransferase 87 family.</text>
</comment>
<organism evidence="9 10">
    <name type="scientific">Paraburkholderia domus</name>
    <dbReference type="NCBI Taxonomy" id="2793075"/>
    <lineage>
        <taxon>Bacteria</taxon>
        <taxon>Pseudomonadati</taxon>
        <taxon>Pseudomonadota</taxon>
        <taxon>Betaproteobacteria</taxon>
        <taxon>Burkholderiales</taxon>
        <taxon>Burkholderiaceae</taxon>
        <taxon>Paraburkholderia</taxon>
    </lineage>
</organism>
<dbReference type="EMBL" id="CAJNAS010000002">
    <property type="protein sequence ID" value="CAE6870628.1"/>
    <property type="molecule type" value="Genomic_DNA"/>
</dbReference>
<evidence type="ECO:0000256" key="6">
    <source>
        <dbReference type="ARBA" id="ARBA00023136"/>
    </source>
</evidence>
<keyword evidence="2" id="KW-1003">Cell membrane</keyword>
<feature type="transmembrane region" description="Helical" evidence="8">
    <location>
        <begin position="385"/>
        <end position="401"/>
    </location>
</feature>
<keyword evidence="4 8" id="KW-0812">Transmembrane</keyword>
<feature type="transmembrane region" description="Helical" evidence="8">
    <location>
        <begin position="227"/>
        <end position="254"/>
    </location>
</feature>
<gene>
    <name evidence="9" type="ORF">R70211_01199</name>
</gene>
<dbReference type="Pfam" id="PF09594">
    <property type="entry name" value="GT87"/>
    <property type="match status" value="1"/>
</dbReference>
<sequence length="412" mass="44987">MYVSQPDDRSGENGVHSFLTPERVVVYSVAMLVLYALFMVTWARASNGFTTGDFTKPGIDFSVFWSASYAALHGPAWQVYDFTSFDKIEETLFHFPRGSFLPWLYPPTFLVLVKPLALVPPVVAFFLFVGVSALLFVFATLAVSRLAPTMGSSRLGWLLVAACPCVFVPAVFGQNSLLTAALAALAVHWIGRHPVRAGLCIGLLAIKPQMALLLPFVLIAARAWRTFGVAALSASLFGAFSVMICGAQSLPLFLASTRLARELILEHGRHYWLSSPTTFAVLREGGVPLAPAYGAQACVALIAAAAACHIWRSTHDARLRGAALTVATLLANPYVWHYELAWLGIAVICLTAIGFDKGWRRGEQAVLVLAWLLPVYEFFNRLTELPQIGPVVLLLMLLLTLRRARIAEEVPS</sequence>
<evidence type="ECO:0000256" key="2">
    <source>
        <dbReference type="ARBA" id="ARBA00022475"/>
    </source>
</evidence>
<comment type="subcellular location">
    <subcellularLocation>
        <location evidence="1">Cell membrane</location>
        <topology evidence="1">Multi-pass membrane protein</topology>
    </subcellularLocation>
</comment>
<evidence type="ECO:0000256" key="5">
    <source>
        <dbReference type="ARBA" id="ARBA00022989"/>
    </source>
</evidence>
<evidence type="ECO:0000256" key="4">
    <source>
        <dbReference type="ARBA" id="ARBA00022692"/>
    </source>
</evidence>
<keyword evidence="5 8" id="KW-1133">Transmembrane helix</keyword>
<evidence type="ECO:0000313" key="9">
    <source>
        <dbReference type="EMBL" id="CAE6870628.1"/>
    </source>
</evidence>
<feature type="transmembrane region" description="Helical" evidence="8">
    <location>
        <begin position="293"/>
        <end position="314"/>
    </location>
</feature>